<keyword evidence="3" id="KW-0805">Transcription regulation</keyword>
<evidence type="ECO:0000256" key="6">
    <source>
        <dbReference type="ARBA" id="ARBA00023242"/>
    </source>
</evidence>
<comment type="subcellular location">
    <subcellularLocation>
        <location evidence="1">Nucleus</location>
    </subcellularLocation>
</comment>
<keyword evidence="6" id="KW-0539">Nucleus</keyword>
<dbReference type="SUPFAM" id="SSF46689">
    <property type="entry name" value="Homeodomain-like"/>
    <property type="match status" value="1"/>
</dbReference>
<feature type="domain" description="HTH myb-type" evidence="10">
    <location>
        <begin position="13"/>
        <end position="61"/>
    </location>
</feature>
<dbReference type="Gene3D" id="1.10.10.60">
    <property type="entry name" value="Homeodomain-like"/>
    <property type="match status" value="2"/>
</dbReference>
<sequence>MRKPCCDKQQGPNKGAWSKQEDQKLIDYIRTHGEGCWRSLAKAAGLQRCGKSCRLRWINYLRPDIKHGDFGQDEEDLIIKFHALLGNRWSLIAGRLPGRTDNEVKNYWNSHIRTKLIKMGIDPNNHKLQQHQHQSFPKVSYASAAATAPSSNLITIMNKEQGVPFIKSNGSVEEAASMVSSSSQLNLDLTIAFPSPRNPLVEDKSKPSSEFTKIRKMDEDSPTTLPLFQ</sequence>
<evidence type="ECO:0000256" key="5">
    <source>
        <dbReference type="ARBA" id="ARBA00023163"/>
    </source>
</evidence>
<dbReference type="FunFam" id="1.10.10.60:FF:000394">
    <property type="entry name" value="MYB transcription factor"/>
    <property type="match status" value="1"/>
</dbReference>
<feature type="domain" description="HTH myb-type" evidence="10">
    <location>
        <begin position="62"/>
        <end position="116"/>
    </location>
</feature>
<evidence type="ECO:0000256" key="1">
    <source>
        <dbReference type="ARBA" id="ARBA00004123"/>
    </source>
</evidence>
<dbReference type="PROSITE" id="PS51294">
    <property type="entry name" value="HTH_MYB"/>
    <property type="match status" value="2"/>
</dbReference>
<name>I3SUZ9_LOTJA</name>
<evidence type="ECO:0000259" key="10">
    <source>
        <dbReference type="PROSITE" id="PS51294"/>
    </source>
</evidence>
<proteinExistence type="evidence at transcript level"/>
<dbReference type="GO" id="GO:0051707">
    <property type="term" value="P:response to other organism"/>
    <property type="evidence" value="ECO:0007669"/>
    <property type="project" value="UniProtKB-ARBA"/>
</dbReference>
<dbReference type="SMART" id="SM00717">
    <property type="entry name" value="SANT"/>
    <property type="match status" value="2"/>
</dbReference>
<feature type="compositionally biased region" description="Basic and acidic residues" evidence="8">
    <location>
        <begin position="200"/>
        <end position="219"/>
    </location>
</feature>
<dbReference type="PANTHER" id="PTHR47994:SF5">
    <property type="entry name" value="F14D16.11-RELATED"/>
    <property type="match status" value="1"/>
</dbReference>
<dbReference type="EMBL" id="BT144297">
    <property type="protein sequence ID" value="AFK44091.1"/>
    <property type="molecule type" value="mRNA"/>
</dbReference>
<dbReference type="FunFam" id="1.10.10.60:FF:000001">
    <property type="entry name" value="MYB-related transcription factor"/>
    <property type="match status" value="1"/>
</dbReference>
<evidence type="ECO:0000256" key="2">
    <source>
        <dbReference type="ARBA" id="ARBA00022737"/>
    </source>
</evidence>
<dbReference type="PANTHER" id="PTHR47994">
    <property type="entry name" value="F14D16.11-RELATED"/>
    <property type="match status" value="1"/>
</dbReference>
<dbReference type="GO" id="GO:0005634">
    <property type="term" value="C:nucleus"/>
    <property type="evidence" value="ECO:0007669"/>
    <property type="project" value="UniProtKB-SubCell"/>
</dbReference>
<dbReference type="CDD" id="cd00167">
    <property type="entry name" value="SANT"/>
    <property type="match status" value="2"/>
</dbReference>
<dbReference type="InterPro" id="IPR009057">
    <property type="entry name" value="Homeodomain-like_sf"/>
</dbReference>
<dbReference type="RefSeq" id="XP_057434211.1">
    <property type="nucleotide sequence ID" value="XM_057578228.1"/>
</dbReference>
<dbReference type="GO" id="GO:0000976">
    <property type="term" value="F:transcription cis-regulatory region binding"/>
    <property type="evidence" value="ECO:0007669"/>
    <property type="project" value="UniProtKB-ARBA"/>
</dbReference>
<evidence type="ECO:0000256" key="3">
    <source>
        <dbReference type="ARBA" id="ARBA00023015"/>
    </source>
</evidence>
<feature type="domain" description="Myb-like" evidence="9">
    <location>
        <begin position="62"/>
        <end position="112"/>
    </location>
</feature>
<protein>
    <submittedName>
        <fullName evidence="11">Uncharacterized protein</fullName>
    </submittedName>
</protein>
<accession>I3SUZ9</accession>
<evidence type="ECO:0000313" key="11">
    <source>
        <dbReference type="EMBL" id="AFK44091.1"/>
    </source>
</evidence>
<dbReference type="InterPro" id="IPR001005">
    <property type="entry name" value="SANT/Myb"/>
</dbReference>
<dbReference type="AlphaFoldDB" id="I3SUZ9"/>
<keyword evidence="4" id="KW-0238">DNA-binding</keyword>
<dbReference type="OrthoDB" id="2143914at2759"/>
<dbReference type="InterPro" id="IPR015495">
    <property type="entry name" value="Myb_TF_plants"/>
</dbReference>
<evidence type="ECO:0000256" key="4">
    <source>
        <dbReference type="ARBA" id="ARBA00023125"/>
    </source>
</evidence>
<keyword evidence="5" id="KW-0804">Transcription</keyword>
<dbReference type="PROSITE" id="PS50090">
    <property type="entry name" value="MYB_LIKE"/>
    <property type="match status" value="2"/>
</dbReference>
<keyword evidence="2" id="KW-0677">Repeat</keyword>
<organism evidence="11">
    <name type="scientific">Lotus japonicus</name>
    <name type="common">Lotus corniculatus var. japonicus</name>
    <dbReference type="NCBI Taxonomy" id="34305"/>
    <lineage>
        <taxon>Eukaryota</taxon>
        <taxon>Viridiplantae</taxon>
        <taxon>Streptophyta</taxon>
        <taxon>Embryophyta</taxon>
        <taxon>Tracheophyta</taxon>
        <taxon>Spermatophyta</taxon>
        <taxon>Magnoliopsida</taxon>
        <taxon>eudicotyledons</taxon>
        <taxon>Gunneridae</taxon>
        <taxon>Pentapetalae</taxon>
        <taxon>rosids</taxon>
        <taxon>fabids</taxon>
        <taxon>Fabales</taxon>
        <taxon>Fabaceae</taxon>
        <taxon>Papilionoideae</taxon>
        <taxon>50 kb inversion clade</taxon>
        <taxon>NPAAA clade</taxon>
        <taxon>Hologalegina</taxon>
        <taxon>robinioid clade</taxon>
        <taxon>Loteae</taxon>
        <taxon>Lotus</taxon>
    </lineage>
</organism>
<evidence type="ECO:0000256" key="8">
    <source>
        <dbReference type="SAM" id="MobiDB-lite"/>
    </source>
</evidence>
<dbReference type="Pfam" id="PF00249">
    <property type="entry name" value="Myb_DNA-binding"/>
    <property type="match status" value="2"/>
</dbReference>
<dbReference type="KEGG" id="lja:130726905"/>
<feature type="domain" description="Myb-like" evidence="9">
    <location>
        <begin position="9"/>
        <end position="61"/>
    </location>
</feature>
<dbReference type="GO" id="GO:0080090">
    <property type="term" value="P:regulation of primary metabolic process"/>
    <property type="evidence" value="ECO:0007669"/>
    <property type="project" value="UniProtKB-ARBA"/>
</dbReference>
<reference evidence="11" key="1">
    <citation type="submission" date="2012-05" db="EMBL/GenBank/DDBJ databases">
        <authorList>
            <person name="Krishnakumar V."/>
            <person name="Cheung F."/>
            <person name="Xiao Y."/>
            <person name="Chan A."/>
            <person name="Moskal W.A."/>
            <person name="Town C.D."/>
        </authorList>
    </citation>
    <scope>NUCLEOTIDE SEQUENCE</scope>
</reference>
<evidence type="ECO:0000259" key="9">
    <source>
        <dbReference type="PROSITE" id="PS50090"/>
    </source>
</evidence>
<comment type="subunit">
    <text evidence="7">Can form complexes with MYC2, MYC3 or MYC4.</text>
</comment>
<dbReference type="GeneID" id="130726905"/>
<feature type="region of interest" description="Disordered" evidence="8">
    <location>
        <begin position="197"/>
        <end position="229"/>
    </location>
</feature>
<evidence type="ECO:0000256" key="7">
    <source>
        <dbReference type="ARBA" id="ARBA00062314"/>
    </source>
</evidence>
<dbReference type="InterPro" id="IPR017930">
    <property type="entry name" value="Myb_dom"/>
</dbReference>